<dbReference type="Pfam" id="PF20125">
    <property type="entry name" value="DUF6515"/>
    <property type="match status" value="1"/>
</dbReference>
<protein>
    <recommendedName>
        <fullName evidence="2">Lipoprotein</fullName>
    </recommendedName>
</protein>
<dbReference type="InterPro" id="IPR045398">
    <property type="entry name" value="DUF6515"/>
</dbReference>
<proteinExistence type="predicted"/>
<dbReference type="EMBL" id="UOEB01000292">
    <property type="protein sequence ID" value="VAV86107.1"/>
    <property type="molecule type" value="Genomic_DNA"/>
</dbReference>
<reference evidence="1" key="1">
    <citation type="submission" date="2018-06" db="EMBL/GenBank/DDBJ databases">
        <authorList>
            <person name="Zhirakovskaya E."/>
        </authorList>
    </citation>
    <scope>NUCLEOTIDE SEQUENCE</scope>
</reference>
<organism evidence="1">
    <name type="scientific">hydrothermal vent metagenome</name>
    <dbReference type="NCBI Taxonomy" id="652676"/>
    <lineage>
        <taxon>unclassified sequences</taxon>
        <taxon>metagenomes</taxon>
        <taxon>ecological metagenomes</taxon>
    </lineage>
</organism>
<sequence length="70" mass="8239">MRHLLIIIGFIFTLSFTSCVSRVVVTTPRARVIKVAPKHHKIVIVKGKRYYYWNGHHYRKTNKGYVIVKV</sequence>
<evidence type="ECO:0008006" key="2">
    <source>
        <dbReference type="Google" id="ProtNLM"/>
    </source>
</evidence>
<accession>A0A3B0R358</accession>
<name>A0A3B0R358_9ZZZZ</name>
<dbReference type="AlphaFoldDB" id="A0A3B0R358"/>
<dbReference type="PROSITE" id="PS51257">
    <property type="entry name" value="PROKAR_LIPOPROTEIN"/>
    <property type="match status" value="1"/>
</dbReference>
<evidence type="ECO:0000313" key="1">
    <source>
        <dbReference type="EMBL" id="VAV86107.1"/>
    </source>
</evidence>
<gene>
    <name evidence="1" type="ORF">MNBD_BACTEROID02-1107</name>
</gene>